<reference evidence="6 7" key="1">
    <citation type="submission" date="2020-05" db="EMBL/GenBank/DDBJ databases">
        <title>Genome Sequencing of Type Strains.</title>
        <authorList>
            <person name="Lemaire J.F."/>
            <person name="Inderbitzin P."/>
            <person name="Gregorio O.A."/>
            <person name="Collins S.B."/>
            <person name="Wespe N."/>
            <person name="Knight-Connoni V."/>
        </authorList>
    </citation>
    <scope>NUCLEOTIDE SEQUENCE [LARGE SCALE GENOMIC DNA]</scope>
    <source>
        <strain evidence="6 7">LMG 21957</strain>
    </source>
</reference>
<dbReference type="EMBL" id="JABMCB010000202">
    <property type="protein sequence ID" value="NUU78963.1"/>
    <property type="molecule type" value="Genomic_DNA"/>
</dbReference>
<evidence type="ECO:0000313" key="7">
    <source>
        <dbReference type="Proteomes" id="UP000526125"/>
    </source>
</evidence>
<dbReference type="SUPFAM" id="SSF46785">
    <property type="entry name" value="Winged helix' DNA-binding domain"/>
    <property type="match status" value="1"/>
</dbReference>
<dbReference type="PANTHER" id="PTHR33204:SF33">
    <property type="entry name" value="TRANSCRIPTIONAL REGULATOR, MARR FAMILY"/>
    <property type="match status" value="1"/>
</dbReference>
<feature type="region of interest" description="Disordered" evidence="4">
    <location>
        <begin position="111"/>
        <end position="141"/>
    </location>
</feature>
<dbReference type="InterPro" id="IPR036390">
    <property type="entry name" value="WH_DNA-bd_sf"/>
</dbReference>
<dbReference type="InterPro" id="IPR036388">
    <property type="entry name" value="WH-like_DNA-bd_sf"/>
</dbReference>
<accession>A0A7Y6C2P0</accession>
<organism evidence="6 7">
    <name type="scientific">Paenibacillus xylanilyticus</name>
    <dbReference type="NCBI Taxonomy" id="248903"/>
    <lineage>
        <taxon>Bacteria</taxon>
        <taxon>Bacillati</taxon>
        <taxon>Bacillota</taxon>
        <taxon>Bacilli</taxon>
        <taxon>Bacillales</taxon>
        <taxon>Paenibacillaceae</taxon>
        <taxon>Paenibacillus</taxon>
    </lineage>
</organism>
<gene>
    <name evidence="6" type="ORF">HP552_27520</name>
</gene>
<keyword evidence="3" id="KW-0804">Transcription</keyword>
<evidence type="ECO:0000256" key="3">
    <source>
        <dbReference type="ARBA" id="ARBA00023163"/>
    </source>
</evidence>
<dbReference type="PROSITE" id="PS51118">
    <property type="entry name" value="HTH_HXLR"/>
    <property type="match status" value="1"/>
</dbReference>
<proteinExistence type="predicted"/>
<keyword evidence="7" id="KW-1185">Reference proteome</keyword>
<dbReference type="RefSeq" id="WP_175398562.1">
    <property type="nucleotide sequence ID" value="NZ_JABMCB010000202.1"/>
</dbReference>
<name>A0A7Y6C2P0_9BACL</name>
<evidence type="ECO:0000256" key="2">
    <source>
        <dbReference type="ARBA" id="ARBA00023125"/>
    </source>
</evidence>
<feature type="domain" description="HTH hxlR-type" evidence="5">
    <location>
        <begin position="17"/>
        <end position="115"/>
    </location>
</feature>
<sequence length="141" mass="16271">MRDRKSTYGKCPGEESCPVEFTLDIIGGKWKGMLLYHMIEGPKRSSEFRRLFPTITQRMLTLQLRQLEEDGIVHREVFQQVPPKVEYSLTAFGRTLEPIIDSMKTWGETYGNDSTSGWTGSGEVESDLYNERRTASNHRYS</sequence>
<dbReference type="PANTHER" id="PTHR33204">
    <property type="entry name" value="TRANSCRIPTIONAL REGULATOR, MARR FAMILY"/>
    <property type="match status" value="1"/>
</dbReference>
<dbReference type="Proteomes" id="UP000526125">
    <property type="component" value="Unassembled WGS sequence"/>
</dbReference>
<evidence type="ECO:0000259" key="5">
    <source>
        <dbReference type="PROSITE" id="PS51118"/>
    </source>
</evidence>
<protein>
    <submittedName>
        <fullName evidence="6">Helix-turn-helix transcriptional regulator</fullName>
    </submittedName>
</protein>
<evidence type="ECO:0000313" key="6">
    <source>
        <dbReference type="EMBL" id="NUU78963.1"/>
    </source>
</evidence>
<dbReference type="Pfam" id="PF01638">
    <property type="entry name" value="HxlR"/>
    <property type="match status" value="1"/>
</dbReference>
<evidence type="ECO:0000256" key="4">
    <source>
        <dbReference type="SAM" id="MobiDB-lite"/>
    </source>
</evidence>
<comment type="caution">
    <text evidence="6">The sequence shown here is derived from an EMBL/GenBank/DDBJ whole genome shotgun (WGS) entry which is preliminary data.</text>
</comment>
<keyword evidence="2" id="KW-0238">DNA-binding</keyword>
<dbReference type="GO" id="GO:0003677">
    <property type="term" value="F:DNA binding"/>
    <property type="evidence" value="ECO:0007669"/>
    <property type="project" value="UniProtKB-KW"/>
</dbReference>
<dbReference type="InterPro" id="IPR002577">
    <property type="entry name" value="HTH_HxlR"/>
</dbReference>
<evidence type="ECO:0000256" key="1">
    <source>
        <dbReference type="ARBA" id="ARBA00023015"/>
    </source>
</evidence>
<keyword evidence="1" id="KW-0805">Transcription regulation</keyword>
<dbReference type="Gene3D" id="1.10.10.10">
    <property type="entry name" value="Winged helix-like DNA-binding domain superfamily/Winged helix DNA-binding domain"/>
    <property type="match status" value="1"/>
</dbReference>
<dbReference type="AlphaFoldDB" id="A0A7Y6C2P0"/>